<protein>
    <submittedName>
        <fullName evidence="5">Peptidylprolyl isomerase</fullName>
    </submittedName>
</protein>
<comment type="caution">
    <text evidence="5">The sequence shown here is derived from an EMBL/GenBank/DDBJ whole genome shotgun (WGS) entry which is preliminary data.</text>
</comment>
<keyword evidence="5" id="KW-0413">Isomerase</keyword>
<name>A0A1A9RCR0_EIKCO</name>
<dbReference type="PANTHER" id="PTHR47529:SF1">
    <property type="entry name" value="PERIPLASMIC CHAPERONE PPID"/>
    <property type="match status" value="1"/>
</dbReference>
<dbReference type="SUPFAM" id="SSF109998">
    <property type="entry name" value="Triger factor/SurA peptide-binding domain-like"/>
    <property type="match status" value="1"/>
</dbReference>
<evidence type="ECO:0000256" key="1">
    <source>
        <dbReference type="ARBA" id="ARBA00004236"/>
    </source>
</evidence>
<dbReference type="GO" id="GO:0016853">
    <property type="term" value="F:isomerase activity"/>
    <property type="evidence" value="ECO:0007669"/>
    <property type="project" value="UniProtKB-KW"/>
</dbReference>
<dbReference type="RefSeq" id="WP_064104736.1">
    <property type="nucleotide sequence ID" value="NZ_LXSF01000012.1"/>
</dbReference>
<keyword evidence="3" id="KW-0472">Membrane</keyword>
<gene>
    <name evidence="5" type="ORF">A7P85_09430</name>
</gene>
<organism evidence="5 6">
    <name type="scientific">Eikenella corrodens</name>
    <dbReference type="NCBI Taxonomy" id="539"/>
    <lineage>
        <taxon>Bacteria</taxon>
        <taxon>Pseudomonadati</taxon>
        <taxon>Pseudomonadota</taxon>
        <taxon>Betaproteobacteria</taxon>
        <taxon>Neisseriales</taxon>
        <taxon>Neisseriaceae</taxon>
        <taxon>Eikenella</taxon>
    </lineage>
</organism>
<dbReference type="Pfam" id="PF13624">
    <property type="entry name" value="SurA_N_3"/>
    <property type="match status" value="1"/>
</dbReference>
<dbReference type="InterPro" id="IPR052029">
    <property type="entry name" value="PpiD_chaperone"/>
</dbReference>
<evidence type="ECO:0000313" key="6">
    <source>
        <dbReference type="Proteomes" id="UP000078003"/>
    </source>
</evidence>
<evidence type="ECO:0000256" key="4">
    <source>
        <dbReference type="ARBA" id="ARBA00023186"/>
    </source>
</evidence>
<reference evidence="6" key="1">
    <citation type="submission" date="2016-05" db="EMBL/GenBank/DDBJ databases">
        <title>Draft genome of Corynebacterium afermentans subsp. afermentans LCDC 88199T.</title>
        <authorList>
            <person name="Bernier A.-M."/>
            <person name="Bernard K."/>
        </authorList>
    </citation>
    <scope>NUCLEOTIDE SEQUENCE [LARGE SCALE GENOMIC DNA]</scope>
    <source>
        <strain evidence="6">NML01-0328</strain>
    </source>
</reference>
<dbReference type="InterPro" id="IPR027304">
    <property type="entry name" value="Trigger_fact/SurA_dom_sf"/>
</dbReference>
<dbReference type="Proteomes" id="UP000078003">
    <property type="component" value="Unassembled WGS sequence"/>
</dbReference>
<evidence type="ECO:0000256" key="2">
    <source>
        <dbReference type="ARBA" id="ARBA00022475"/>
    </source>
</evidence>
<evidence type="ECO:0000313" key="5">
    <source>
        <dbReference type="EMBL" id="OAM15391.1"/>
    </source>
</evidence>
<comment type="subcellular location">
    <subcellularLocation>
        <location evidence="1">Cell membrane</location>
    </subcellularLocation>
</comment>
<evidence type="ECO:0000256" key="3">
    <source>
        <dbReference type="ARBA" id="ARBA00023136"/>
    </source>
</evidence>
<dbReference type="AlphaFoldDB" id="A0A1A9RCR0"/>
<sequence length="513" mass="56822">MFAIVEKHRRLSQVLLGLITVTFVGFGAQTLTSGMHSSYISKIGNTHITAEQVQELLREAPRHSDQPISKDDVYQSLVQQAYFDQGAAELGVGELSLEQIKGVITSDPSFQVNGQFSPEQFQAYLRQRGITEERLIEEMRSQYRRQTLISLLSNGNIVSDSQANQILALTGSERELRTAPFNATDFASKVQPTDAALRSYFEANKAKYALPLAVKLEFVDLNVEELAKQQTVSAQELQEAYRNLPTAASEAKPPFESVKAQLEEGVRQRKAAQALGNAREQLAQLAFDHPDSLQKVAQEMKLPLQKHEEWLSQPEAAAAKLPQAVQEAMFSAEVIERRHNSEVLDMGNGVLRVLRATDVSKARNQSFEEAKEAVRKDYVAVESAKLAQAAAAQALSNLQAGKAVDNLQWSNPDKASATQLQQAVGLQNFAAIVKAHPQNGKPGYAVITLPNGNAALVEVRAISLPENSKQQLPELRQQVAGRNTEAFYRQYLQVLQRKYPIQHGSQKLDRDEN</sequence>
<proteinExistence type="predicted"/>
<dbReference type="GO" id="GO:0005886">
    <property type="term" value="C:plasma membrane"/>
    <property type="evidence" value="ECO:0007669"/>
    <property type="project" value="UniProtKB-SubCell"/>
</dbReference>
<keyword evidence="4" id="KW-0143">Chaperone</keyword>
<dbReference type="Gene3D" id="1.10.4030.10">
    <property type="entry name" value="Porin chaperone SurA, peptide-binding domain"/>
    <property type="match status" value="1"/>
</dbReference>
<dbReference type="PANTHER" id="PTHR47529">
    <property type="entry name" value="PEPTIDYL-PROLYL CIS-TRANS ISOMERASE D"/>
    <property type="match status" value="1"/>
</dbReference>
<accession>A0A1A9RCR0</accession>
<keyword evidence="2" id="KW-1003">Cell membrane</keyword>
<dbReference type="EMBL" id="LXSF01000012">
    <property type="protein sequence ID" value="OAM15391.1"/>
    <property type="molecule type" value="Genomic_DNA"/>
</dbReference>